<accession>A0A8J5XPE6</accession>
<dbReference type="EMBL" id="JAGTXO010000006">
    <property type="protein sequence ID" value="KAG8467011.1"/>
    <property type="molecule type" value="Genomic_DNA"/>
</dbReference>
<dbReference type="Proteomes" id="UP000751190">
    <property type="component" value="Unassembled WGS sequence"/>
</dbReference>
<comment type="caution">
    <text evidence="1">The sequence shown here is derived from an EMBL/GenBank/DDBJ whole genome shotgun (WGS) entry which is preliminary data.</text>
</comment>
<evidence type="ECO:0000313" key="1">
    <source>
        <dbReference type="EMBL" id="KAG8467011.1"/>
    </source>
</evidence>
<proteinExistence type="predicted"/>
<reference evidence="1" key="1">
    <citation type="submission" date="2021-05" db="EMBL/GenBank/DDBJ databases">
        <title>The genome of the haptophyte Pavlova lutheri (Diacronema luteri, Pavlovales) - a model for lipid biosynthesis in eukaryotic algae.</title>
        <authorList>
            <person name="Hulatt C.J."/>
            <person name="Posewitz M.C."/>
        </authorList>
    </citation>
    <scope>NUCLEOTIDE SEQUENCE</scope>
    <source>
        <strain evidence="1">NIVA-4/92</strain>
    </source>
</reference>
<sequence length="70" mass="7671">MGVSQAERGAIERWISAKGLDKYGNPSGTMYAGGSPTFNMATGEMTDRFEYIAKKHPSKPWADFLAAKEL</sequence>
<dbReference type="OrthoDB" id="2016588at2759"/>
<name>A0A8J5XPE6_DIALT</name>
<evidence type="ECO:0000313" key="2">
    <source>
        <dbReference type="Proteomes" id="UP000751190"/>
    </source>
</evidence>
<keyword evidence="2" id="KW-1185">Reference proteome</keyword>
<gene>
    <name evidence="1" type="ORF">KFE25_000327</name>
</gene>
<dbReference type="AlphaFoldDB" id="A0A8J5XPE6"/>
<protein>
    <submittedName>
        <fullName evidence="1">Uncharacterized protein</fullName>
    </submittedName>
</protein>
<organism evidence="1 2">
    <name type="scientific">Diacronema lutheri</name>
    <name type="common">Unicellular marine alga</name>
    <name type="synonym">Monochrysis lutheri</name>
    <dbReference type="NCBI Taxonomy" id="2081491"/>
    <lineage>
        <taxon>Eukaryota</taxon>
        <taxon>Haptista</taxon>
        <taxon>Haptophyta</taxon>
        <taxon>Pavlovophyceae</taxon>
        <taxon>Pavlovales</taxon>
        <taxon>Pavlovaceae</taxon>
        <taxon>Diacronema</taxon>
    </lineage>
</organism>